<evidence type="ECO:0000259" key="2">
    <source>
        <dbReference type="PROSITE" id="PS50157"/>
    </source>
</evidence>
<organism evidence="3 4">
    <name type="scientific">Rhizopus oryzae</name>
    <name type="common">Mucormycosis agent</name>
    <name type="synonym">Rhizopus arrhizus var. delemar</name>
    <dbReference type="NCBI Taxonomy" id="64495"/>
    <lineage>
        <taxon>Eukaryota</taxon>
        <taxon>Fungi</taxon>
        <taxon>Fungi incertae sedis</taxon>
        <taxon>Mucoromycota</taxon>
        <taxon>Mucoromycotina</taxon>
        <taxon>Mucoromycetes</taxon>
        <taxon>Mucorales</taxon>
        <taxon>Mucorineae</taxon>
        <taxon>Rhizopodaceae</taxon>
        <taxon>Rhizopus</taxon>
    </lineage>
</organism>
<dbReference type="AlphaFoldDB" id="A0A9P6XWX1"/>
<feature type="domain" description="C2H2-type" evidence="2">
    <location>
        <begin position="68"/>
        <end position="97"/>
    </location>
</feature>
<evidence type="ECO:0000313" key="4">
    <source>
        <dbReference type="Proteomes" id="UP000717996"/>
    </source>
</evidence>
<proteinExistence type="predicted"/>
<dbReference type="Proteomes" id="UP000717996">
    <property type="component" value="Unassembled WGS sequence"/>
</dbReference>
<dbReference type="EMBL" id="JAANIT010003520">
    <property type="protein sequence ID" value="KAG1533967.1"/>
    <property type="molecule type" value="Genomic_DNA"/>
</dbReference>
<dbReference type="GO" id="GO:0008270">
    <property type="term" value="F:zinc ion binding"/>
    <property type="evidence" value="ECO:0007669"/>
    <property type="project" value="UniProtKB-KW"/>
</dbReference>
<name>A0A9P6XWX1_RHIOR</name>
<protein>
    <recommendedName>
        <fullName evidence="2">C2H2-type domain-containing protein</fullName>
    </recommendedName>
</protein>
<evidence type="ECO:0000256" key="1">
    <source>
        <dbReference type="PROSITE-ProRule" id="PRU00042"/>
    </source>
</evidence>
<dbReference type="PROSITE" id="PS50157">
    <property type="entry name" value="ZINC_FINGER_C2H2_2"/>
    <property type="match status" value="1"/>
</dbReference>
<keyword evidence="1" id="KW-0479">Metal-binding</keyword>
<dbReference type="PROSITE" id="PS00028">
    <property type="entry name" value="ZINC_FINGER_C2H2_1"/>
    <property type="match status" value="1"/>
</dbReference>
<sequence>MSTLRLFIDNACHKCEKGGFQRKNNLRRHYAVVENVVLDSLDTGKRIPNIPQKYTRTRRKSNADAIMFACPCCSDIFDNLILLGNHIDKHIHEGKTSCETDDLHQEGYSVKVAELPIIEPSLDLQVSPMTTSTISSSMRRTFDDAIIYACQDQDSDKEDKVKSLHILDNMHLRPFAVIDNEGVEHNALAHETVIRRLVSKHGTIHPILPLKRPFGDVESGINLCVKCTPPIDTDLMTIIAQSPYANLLRQRKYERLTDEVCSMMNKDWEFYPQVKYFSAVVLAGSILVNSRNNQALMINTIEMYGRTRCIDQHRETFGKMKDGVVATSHPPPIQTIHHGVWPVLLKGREGHKLVIGTEVSNALVTSSIRLDEKHHASIGGITTNFLLKNMQDSLTCRIFVDTECLNKARTILSNPMATCVSSHGSMISQLRQLRTHFDYATIYTLCRASGPLTSSTICHPYTLFTIAEHDRGRNSPAIIFRSIAVKIMKQGNTATLNKEDVNFDARGKTKEVMDKIRDLIGQNDNIPILNNQNLNAYLEELAKQMMPSIVACNLSVQKQVNAVFDFLN</sequence>
<keyword evidence="1" id="KW-0863">Zinc-finger</keyword>
<accession>A0A9P6XWX1</accession>
<reference evidence="3" key="1">
    <citation type="journal article" date="2020" name="Microb. Genom.">
        <title>Genetic diversity of clinical and environmental Mucorales isolates obtained from an investigation of mucormycosis cases among solid organ transplant recipients.</title>
        <authorList>
            <person name="Nguyen M.H."/>
            <person name="Kaul D."/>
            <person name="Muto C."/>
            <person name="Cheng S.J."/>
            <person name="Richter R.A."/>
            <person name="Bruno V.M."/>
            <person name="Liu G."/>
            <person name="Beyhan S."/>
            <person name="Sundermann A.J."/>
            <person name="Mounaud S."/>
            <person name="Pasculle A.W."/>
            <person name="Nierman W.C."/>
            <person name="Driscoll E."/>
            <person name="Cumbie R."/>
            <person name="Clancy C.J."/>
            <person name="Dupont C.L."/>
        </authorList>
    </citation>
    <scope>NUCLEOTIDE SEQUENCE</scope>
    <source>
        <strain evidence="3">GL16</strain>
    </source>
</reference>
<dbReference type="InterPro" id="IPR013087">
    <property type="entry name" value="Znf_C2H2_type"/>
</dbReference>
<comment type="caution">
    <text evidence="3">The sequence shown here is derived from an EMBL/GenBank/DDBJ whole genome shotgun (WGS) entry which is preliminary data.</text>
</comment>
<keyword evidence="1" id="KW-0862">Zinc</keyword>
<gene>
    <name evidence="3" type="ORF">G6F51_012350</name>
</gene>
<evidence type="ECO:0000313" key="3">
    <source>
        <dbReference type="EMBL" id="KAG1533967.1"/>
    </source>
</evidence>